<evidence type="ECO:0000256" key="5">
    <source>
        <dbReference type="ARBA" id="ARBA00022692"/>
    </source>
</evidence>
<feature type="transmembrane region" description="Helical" evidence="12">
    <location>
        <begin position="128"/>
        <end position="147"/>
    </location>
</feature>
<keyword evidence="4" id="KW-0633">Potassium transport</keyword>
<dbReference type="PANTHER" id="PTHR12454">
    <property type="entry name" value="TRIMERIC INTRACELLULAR CATION CHANNEL"/>
    <property type="match status" value="1"/>
</dbReference>
<evidence type="ECO:0000256" key="8">
    <source>
        <dbReference type="ARBA" id="ARBA00022989"/>
    </source>
</evidence>
<organism evidence="13">
    <name type="scientific">Mucochytrium quahogii</name>
    <dbReference type="NCBI Taxonomy" id="96639"/>
    <lineage>
        <taxon>Eukaryota</taxon>
        <taxon>Sar</taxon>
        <taxon>Stramenopiles</taxon>
        <taxon>Bigyra</taxon>
        <taxon>Labyrinthulomycetes</taxon>
        <taxon>Thraustochytrida</taxon>
        <taxon>Thraustochytriidae</taxon>
        <taxon>Mucochytrium</taxon>
    </lineage>
</organism>
<accession>A0A7S2SJ51</accession>
<protein>
    <submittedName>
        <fullName evidence="13">Uncharacterized protein</fullName>
    </submittedName>
</protein>
<dbReference type="Pfam" id="PF05197">
    <property type="entry name" value="TRIC"/>
    <property type="match status" value="1"/>
</dbReference>
<keyword evidence="3" id="KW-0813">Transport</keyword>
<evidence type="ECO:0000256" key="1">
    <source>
        <dbReference type="ARBA" id="ARBA00004127"/>
    </source>
</evidence>
<evidence type="ECO:0000256" key="4">
    <source>
        <dbReference type="ARBA" id="ARBA00022538"/>
    </source>
</evidence>
<evidence type="ECO:0000256" key="12">
    <source>
        <dbReference type="SAM" id="Phobius"/>
    </source>
</evidence>
<keyword evidence="7" id="KW-0630">Potassium</keyword>
<dbReference type="InterPro" id="IPR007866">
    <property type="entry name" value="TRIC_channel"/>
</dbReference>
<keyword evidence="10 12" id="KW-0472">Membrane</keyword>
<keyword evidence="6" id="KW-0631">Potassium channel</keyword>
<reference evidence="13" key="1">
    <citation type="submission" date="2021-01" db="EMBL/GenBank/DDBJ databases">
        <authorList>
            <person name="Corre E."/>
            <person name="Pelletier E."/>
            <person name="Niang G."/>
            <person name="Scheremetjew M."/>
            <person name="Finn R."/>
            <person name="Kale V."/>
            <person name="Holt S."/>
            <person name="Cochrane G."/>
            <person name="Meng A."/>
            <person name="Brown T."/>
            <person name="Cohen L."/>
        </authorList>
    </citation>
    <scope>NUCLEOTIDE SEQUENCE</scope>
    <source>
        <strain evidence="13">NY070348D</strain>
    </source>
</reference>
<evidence type="ECO:0000256" key="6">
    <source>
        <dbReference type="ARBA" id="ARBA00022826"/>
    </source>
</evidence>
<comment type="similarity">
    <text evidence="2">Belongs to the TMEM38 family.</text>
</comment>
<keyword evidence="5 12" id="KW-0812">Transmembrane</keyword>
<evidence type="ECO:0000256" key="7">
    <source>
        <dbReference type="ARBA" id="ARBA00022958"/>
    </source>
</evidence>
<gene>
    <name evidence="13" type="ORF">QSP1433_LOCUS14640</name>
</gene>
<evidence type="ECO:0000256" key="10">
    <source>
        <dbReference type="ARBA" id="ARBA00023136"/>
    </source>
</evidence>
<evidence type="ECO:0000313" key="13">
    <source>
        <dbReference type="EMBL" id="CAD9701575.1"/>
    </source>
</evidence>
<keyword evidence="8 12" id="KW-1133">Transmembrane helix</keyword>
<keyword evidence="9" id="KW-0406">Ion transport</keyword>
<dbReference type="GO" id="GO:0016020">
    <property type="term" value="C:membrane"/>
    <property type="evidence" value="ECO:0007669"/>
    <property type="project" value="InterPro"/>
</dbReference>
<dbReference type="EMBL" id="HBHK01023156">
    <property type="protein sequence ID" value="CAD9701575.1"/>
    <property type="molecule type" value="Transcribed_RNA"/>
</dbReference>
<name>A0A7S2SJ51_9STRA</name>
<evidence type="ECO:0000256" key="9">
    <source>
        <dbReference type="ARBA" id="ARBA00023065"/>
    </source>
</evidence>
<evidence type="ECO:0000256" key="11">
    <source>
        <dbReference type="ARBA" id="ARBA00023303"/>
    </source>
</evidence>
<dbReference type="AlphaFoldDB" id="A0A7S2SJ51"/>
<proteinExistence type="inferred from homology"/>
<evidence type="ECO:0000256" key="3">
    <source>
        <dbReference type="ARBA" id="ARBA00022448"/>
    </source>
</evidence>
<evidence type="ECO:0000256" key="2">
    <source>
        <dbReference type="ARBA" id="ARBA00005766"/>
    </source>
</evidence>
<sequence length="208" mass="23375">MFIHCLKSVAVWRDSAQTHVPPDAADKMPSWVYNFVCAFFCHGFGGTHFRDWAVAKPPGIFTNPDLPKTWALAFALVYFSPFDVVFQLINTPGTVTSLCVTSFEAIDSATTICGSVEKGRTLFPKSPLAPFVVALFGGVGGSVFRYFERKFGRGWTDHEIEWYAPSEVFGRTVVYTCVYMYLSRAYGISKARLWVTYFHVVYSLVLRG</sequence>
<keyword evidence="11" id="KW-0407">Ion channel</keyword>
<dbReference type="PANTHER" id="PTHR12454:SF11">
    <property type="entry name" value="GH25683P"/>
    <property type="match status" value="1"/>
</dbReference>
<dbReference type="GO" id="GO:0042802">
    <property type="term" value="F:identical protein binding"/>
    <property type="evidence" value="ECO:0007669"/>
    <property type="project" value="InterPro"/>
</dbReference>
<dbReference type="GO" id="GO:0005267">
    <property type="term" value="F:potassium channel activity"/>
    <property type="evidence" value="ECO:0007669"/>
    <property type="project" value="UniProtKB-KW"/>
</dbReference>
<comment type="subcellular location">
    <subcellularLocation>
        <location evidence="1">Endomembrane system</location>
        <topology evidence="1">Multi-pass membrane protein</topology>
    </subcellularLocation>
</comment>
<dbReference type="GO" id="GO:0012505">
    <property type="term" value="C:endomembrane system"/>
    <property type="evidence" value="ECO:0007669"/>
    <property type="project" value="UniProtKB-SubCell"/>
</dbReference>